<dbReference type="AlphaFoldDB" id="A0A7M2WXJ2"/>
<evidence type="ECO:0000313" key="5">
    <source>
        <dbReference type="Proteomes" id="UP000593765"/>
    </source>
</evidence>
<dbReference type="SUPFAM" id="SSF53448">
    <property type="entry name" value="Nucleotide-diphospho-sugar transferases"/>
    <property type="match status" value="1"/>
</dbReference>
<feature type="region of interest" description="Disordered" evidence="2">
    <location>
        <begin position="489"/>
        <end position="530"/>
    </location>
</feature>
<name>A0A7M2WXJ2_9BACT</name>
<organism evidence="4 5">
    <name type="scientific">Humisphaera borealis</name>
    <dbReference type="NCBI Taxonomy" id="2807512"/>
    <lineage>
        <taxon>Bacteria</taxon>
        <taxon>Pseudomonadati</taxon>
        <taxon>Planctomycetota</taxon>
        <taxon>Phycisphaerae</taxon>
        <taxon>Tepidisphaerales</taxon>
        <taxon>Tepidisphaeraceae</taxon>
        <taxon>Humisphaera</taxon>
    </lineage>
</organism>
<comment type="similarity">
    <text evidence="1">Belongs to the glycosyltransferase 2 family. WaaE/KdtX subfamily.</text>
</comment>
<dbReference type="Pfam" id="PF13432">
    <property type="entry name" value="TPR_16"/>
    <property type="match status" value="2"/>
</dbReference>
<dbReference type="Gene3D" id="3.90.550.10">
    <property type="entry name" value="Spore Coat Polysaccharide Biosynthesis Protein SpsA, Chain A"/>
    <property type="match status" value="1"/>
</dbReference>
<keyword evidence="5" id="KW-1185">Reference proteome</keyword>
<dbReference type="InterPro" id="IPR029044">
    <property type="entry name" value="Nucleotide-diphossugar_trans"/>
</dbReference>
<dbReference type="Pfam" id="PF00535">
    <property type="entry name" value="Glycos_transf_2"/>
    <property type="match status" value="1"/>
</dbReference>
<feature type="compositionally biased region" description="Polar residues" evidence="2">
    <location>
        <begin position="489"/>
        <end position="501"/>
    </location>
</feature>
<feature type="domain" description="Glycosyltransferase 2-like" evidence="3">
    <location>
        <begin position="6"/>
        <end position="105"/>
    </location>
</feature>
<dbReference type="EMBL" id="CP063458">
    <property type="protein sequence ID" value="QOV89230.1"/>
    <property type="molecule type" value="Genomic_DNA"/>
</dbReference>
<sequence length="530" mass="58663">MRQRVSLCMIVRNEEHNLPRSLAGLAQLFDDIVIVDTGSTDGTRAVAEAIGARVYDFTWCDDFSAARNFGRRQATGDWIFWLDADDRFDAENLTRLRRLLEQLPVADELSHDLIYVMSCRSATCNPGVSFDIAHTRLFRNRSDIAWRGRIHERLVHGGSGAGLADNELVYTDVVIHHEGYRDAEQWAAKQLRDQRVLEREYLVHPDDPMTAFYLGRVFAAQRLADKAIPFLRRSIQNDPQSLYSSTPKAASILIKCLIESSRFDEAVAAADSMCQRFAHNFELLYECGAVYLLAGRAVDAENCARALLAQSPSEPTSRSSADQCRAGLAVGMDTRAARMLLAEALCAQGRPREAAGQLRTLLVQDPSNVVAWAMRGEASLCCNDLHDAELSLKSLSALPNATFQTAILRALFCSRSRQFTEALRWARKAIAARPEVPSGWITLGNALYDEGVDWRGCAAALEQALRLNPRLSQVRQQLQRVQAYITTSAQHQTASQRTSTAAGHDADTTPLAAPSGPHADHTERPWGGLA</sequence>
<gene>
    <name evidence="4" type="ORF">IPV69_23955</name>
</gene>
<dbReference type="InterPro" id="IPR019734">
    <property type="entry name" value="TPR_rpt"/>
</dbReference>
<reference evidence="4 5" key="1">
    <citation type="submission" date="2020-10" db="EMBL/GenBank/DDBJ databases">
        <title>Wide distribution of Phycisphaera-like planctomycetes from WD2101 soil group in peatlands and genome analysis of the first cultivated representative.</title>
        <authorList>
            <person name="Dedysh S.N."/>
            <person name="Beletsky A.V."/>
            <person name="Ivanova A."/>
            <person name="Kulichevskaya I.S."/>
            <person name="Suzina N.E."/>
            <person name="Philippov D.A."/>
            <person name="Rakitin A.L."/>
            <person name="Mardanov A.V."/>
            <person name="Ravin N.V."/>
        </authorList>
    </citation>
    <scope>NUCLEOTIDE SEQUENCE [LARGE SCALE GENOMIC DNA]</scope>
    <source>
        <strain evidence="4 5">M1803</strain>
    </source>
</reference>
<dbReference type="SUPFAM" id="SSF48452">
    <property type="entry name" value="TPR-like"/>
    <property type="match status" value="1"/>
</dbReference>
<dbReference type="Proteomes" id="UP000593765">
    <property type="component" value="Chromosome"/>
</dbReference>
<evidence type="ECO:0000313" key="4">
    <source>
        <dbReference type="EMBL" id="QOV89230.1"/>
    </source>
</evidence>
<evidence type="ECO:0000256" key="1">
    <source>
        <dbReference type="ARBA" id="ARBA00038494"/>
    </source>
</evidence>
<dbReference type="Gene3D" id="1.25.40.10">
    <property type="entry name" value="Tetratricopeptide repeat domain"/>
    <property type="match status" value="2"/>
</dbReference>
<dbReference type="KEGG" id="hbs:IPV69_23955"/>
<evidence type="ECO:0000259" key="3">
    <source>
        <dbReference type="Pfam" id="PF00535"/>
    </source>
</evidence>
<dbReference type="SMART" id="SM00028">
    <property type="entry name" value="TPR"/>
    <property type="match status" value="5"/>
</dbReference>
<accession>A0A7M2WXJ2</accession>
<dbReference type="PANTHER" id="PTHR43630:SF2">
    <property type="entry name" value="GLYCOSYLTRANSFERASE"/>
    <property type="match status" value="1"/>
</dbReference>
<evidence type="ECO:0000256" key="2">
    <source>
        <dbReference type="SAM" id="MobiDB-lite"/>
    </source>
</evidence>
<dbReference type="InterPro" id="IPR011990">
    <property type="entry name" value="TPR-like_helical_dom_sf"/>
</dbReference>
<dbReference type="CDD" id="cd02511">
    <property type="entry name" value="Beta4Glucosyltransferase"/>
    <property type="match status" value="1"/>
</dbReference>
<dbReference type="PANTHER" id="PTHR43630">
    <property type="entry name" value="POLY-BETA-1,6-N-ACETYL-D-GLUCOSAMINE SYNTHASE"/>
    <property type="match status" value="1"/>
</dbReference>
<proteinExistence type="inferred from homology"/>
<dbReference type="InterPro" id="IPR001173">
    <property type="entry name" value="Glyco_trans_2-like"/>
</dbReference>
<protein>
    <submittedName>
        <fullName evidence="4">Glycosyltransferase</fullName>
    </submittedName>
</protein>
<dbReference type="RefSeq" id="WP_206292255.1">
    <property type="nucleotide sequence ID" value="NZ_CP063458.1"/>
</dbReference>